<reference evidence="3" key="1">
    <citation type="journal article" date="2015" name="Nat. Plants">
        <title>Genome expansion of Arabis alpina linked with retrotransposition and reduced symmetric DNA methylation.</title>
        <authorList>
            <person name="Willing E.M."/>
            <person name="Rawat V."/>
            <person name="Mandakova T."/>
            <person name="Maumus F."/>
            <person name="James G.V."/>
            <person name="Nordstroem K.J."/>
            <person name="Becker C."/>
            <person name="Warthmann N."/>
            <person name="Chica C."/>
            <person name="Szarzynska B."/>
            <person name="Zytnicki M."/>
            <person name="Albani M.C."/>
            <person name="Kiefer C."/>
            <person name="Bergonzi S."/>
            <person name="Castaings L."/>
            <person name="Mateos J.L."/>
            <person name="Berns M.C."/>
            <person name="Bujdoso N."/>
            <person name="Piofczyk T."/>
            <person name="de Lorenzo L."/>
            <person name="Barrero-Sicilia C."/>
            <person name="Mateos I."/>
            <person name="Piednoel M."/>
            <person name="Hagmann J."/>
            <person name="Chen-Min-Tao R."/>
            <person name="Iglesias-Fernandez R."/>
            <person name="Schuster S.C."/>
            <person name="Alonso-Blanco C."/>
            <person name="Roudier F."/>
            <person name="Carbonero P."/>
            <person name="Paz-Ares J."/>
            <person name="Davis S.J."/>
            <person name="Pecinka A."/>
            <person name="Quesneville H."/>
            <person name="Colot V."/>
            <person name="Lysak M.A."/>
            <person name="Weigel D."/>
            <person name="Coupland G."/>
            <person name="Schneeberger K."/>
        </authorList>
    </citation>
    <scope>NUCLEOTIDE SEQUENCE [LARGE SCALE GENOMIC DNA]</scope>
    <source>
        <strain evidence="3">cv. Pajares</strain>
    </source>
</reference>
<proteinExistence type="predicted"/>
<protein>
    <submittedName>
        <fullName evidence="2">Uncharacterized protein</fullName>
    </submittedName>
</protein>
<accession>A0A087GHP6</accession>
<feature type="region of interest" description="Disordered" evidence="1">
    <location>
        <begin position="66"/>
        <end position="122"/>
    </location>
</feature>
<gene>
    <name evidence="2" type="ordered locus">AALP_Aa7g128500</name>
</gene>
<sequence length="162" mass="17858">MLLTLGTSTAITQSPSSVGFVKNCRPHSSNRALSPSPEIALSMRHRSCKSTAVVLIVFTKKLAPISFLPKPPDPTLSKPPYPVFSPLDLPPPADPPPYPPNSLEPEHHPSLLYKDPTNHHPRKPPSPLYIRWVLTLSIPPWLTIQRLNSGLTKSFSIGPHPY</sequence>
<evidence type="ECO:0000256" key="1">
    <source>
        <dbReference type="SAM" id="MobiDB-lite"/>
    </source>
</evidence>
<organism evidence="2 3">
    <name type="scientific">Arabis alpina</name>
    <name type="common">Alpine rock-cress</name>
    <dbReference type="NCBI Taxonomy" id="50452"/>
    <lineage>
        <taxon>Eukaryota</taxon>
        <taxon>Viridiplantae</taxon>
        <taxon>Streptophyta</taxon>
        <taxon>Embryophyta</taxon>
        <taxon>Tracheophyta</taxon>
        <taxon>Spermatophyta</taxon>
        <taxon>Magnoliopsida</taxon>
        <taxon>eudicotyledons</taxon>
        <taxon>Gunneridae</taxon>
        <taxon>Pentapetalae</taxon>
        <taxon>rosids</taxon>
        <taxon>malvids</taxon>
        <taxon>Brassicales</taxon>
        <taxon>Brassicaceae</taxon>
        <taxon>Arabideae</taxon>
        <taxon>Arabis</taxon>
    </lineage>
</organism>
<name>A0A087GHP6_ARAAL</name>
<dbReference type="AlphaFoldDB" id="A0A087GHP6"/>
<evidence type="ECO:0000313" key="3">
    <source>
        <dbReference type="Proteomes" id="UP000029120"/>
    </source>
</evidence>
<feature type="compositionally biased region" description="Pro residues" evidence="1">
    <location>
        <begin position="69"/>
        <end position="102"/>
    </location>
</feature>
<keyword evidence="3" id="KW-1185">Reference proteome</keyword>
<dbReference type="Gramene" id="KFK29398">
    <property type="protein sequence ID" value="KFK29398"/>
    <property type="gene ID" value="AALP_AA7G128500"/>
</dbReference>
<dbReference type="EMBL" id="CM002875">
    <property type="protein sequence ID" value="KFK29398.1"/>
    <property type="molecule type" value="Genomic_DNA"/>
</dbReference>
<evidence type="ECO:0000313" key="2">
    <source>
        <dbReference type="EMBL" id="KFK29398.1"/>
    </source>
</evidence>
<dbReference type="Proteomes" id="UP000029120">
    <property type="component" value="Chromosome 7"/>
</dbReference>